<sequence>MGEGIMKSSEGFAWMWGTALVCFIGIGYFMWKKKQELLTATAIGRVPSATNVEENNVYVPSATPVATAVPAKVVGFHFSYTYS</sequence>
<dbReference type="AlphaFoldDB" id="W4GCK6"/>
<evidence type="ECO:0000256" key="1">
    <source>
        <dbReference type="SAM" id="Phobius"/>
    </source>
</evidence>
<dbReference type="VEuPathDB" id="FungiDB:H257_08836"/>
<dbReference type="GeneID" id="20810832"/>
<dbReference type="RefSeq" id="XP_009833204.1">
    <property type="nucleotide sequence ID" value="XM_009834902.1"/>
</dbReference>
<keyword evidence="1" id="KW-0812">Transmembrane</keyword>
<keyword evidence="1" id="KW-0472">Membrane</keyword>
<organism evidence="2">
    <name type="scientific">Aphanomyces astaci</name>
    <name type="common">Crayfish plague agent</name>
    <dbReference type="NCBI Taxonomy" id="112090"/>
    <lineage>
        <taxon>Eukaryota</taxon>
        <taxon>Sar</taxon>
        <taxon>Stramenopiles</taxon>
        <taxon>Oomycota</taxon>
        <taxon>Saprolegniomycetes</taxon>
        <taxon>Saprolegniales</taxon>
        <taxon>Verrucalvaceae</taxon>
        <taxon>Aphanomyces</taxon>
    </lineage>
</organism>
<proteinExistence type="predicted"/>
<evidence type="ECO:0000313" key="2">
    <source>
        <dbReference type="EMBL" id="ETV77417.1"/>
    </source>
</evidence>
<keyword evidence="1" id="KW-1133">Transmembrane helix</keyword>
<dbReference type="EMBL" id="KI913133">
    <property type="protein sequence ID" value="ETV77417.1"/>
    <property type="molecule type" value="Genomic_DNA"/>
</dbReference>
<reference evidence="2" key="1">
    <citation type="submission" date="2013-12" db="EMBL/GenBank/DDBJ databases">
        <title>The Genome Sequence of Aphanomyces astaci APO3.</title>
        <authorList>
            <consortium name="The Broad Institute Genomics Platform"/>
            <person name="Russ C."/>
            <person name="Tyler B."/>
            <person name="van West P."/>
            <person name="Dieguez-Uribeondo J."/>
            <person name="Young S.K."/>
            <person name="Zeng Q."/>
            <person name="Gargeya S."/>
            <person name="Fitzgerald M."/>
            <person name="Abouelleil A."/>
            <person name="Alvarado L."/>
            <person name="Chapman S.B."/>
            <person name="Gainer-Dewar J."/>
            <person name="Goldberg J."/>
            <person name="Griggs A."/>
            <person name="Gujja S."/>
            <person name="Hansen M."/>
            <person name="Howarth C."/>
            <person name="Imamovic A."/>
            <person name="Ireland A."/>
            <person name="Larimer J."/>
            <person name="McCowan C."/>
            <person name="Murphy C."/>
            <person name="Pearson M."/>
            <person name="Poon T.W."/>
            <person name="Priest M."/>
            <person name="Roberts A."/>
            <person name="Saif S."/>
            <person name="Shea T."/>
            <person name="Sykes S."/>
            <person name="Wortman J."/>
            <person name="Nusbaum C."/>
            <person name="Birren B."/>
        </authorList>
    </citation>
    <scope>NUCLEOTIDE SEQUENCE [LARGE SCALE GENOMIC DNA]</scope>
    <source>
        <strain evidence="2">APO3</strain>
    </source>
</reference>
<dbReference type="OrthoDB" id="10436003at2759"/>
<name>W4GCK6_APHAT</name>
<gene>
    <name evidence="2" type="ORF">H257_08836</name>
</gene>
<accession>W4GCK6</accession>
<feature type="transmembrane region" description="Helical" evidence="1">
    <location>
        <begin position="12"/>
        <end position="31"/>
    </location>
</feature>
<protein>
    <submittedName>
        <fullName evidence="2">Uncharacterized protein</fullName>
    </submittedName>
</protein>